<proteinExistence type="predicted"/>
<dbReference type="InterPro" id="IPR036709">
    <property type="entry name" value="Autotransporte_beta_dom_sf"/>
</dbReference>
<evidence type="ECO:0000256" key="1">
    <source>
        <dbReference type="SAM" id="SignalP"/>
    </source>
</evidence>
<organism evidence="3 4">
    <name type="scientific">Pelagerythrobacter aerophilus</name>
    <dbReference type="NCBI Taxonomy" id="2306995"/>
    <lineage>
        <taxon>Bacteria</taxon>
        <taxon>Pseudomonadati</taxon>
        <taxon>Pseudomonadota</taxon>
        <taxon>Alphaproteobacteria</taxon>
        <taxon>Sphingomonadales</taxon>
        <taxon>Erythrobacteraceae</taxon>
        <taxon>Pelagerythrobacter</taxon>
    </lineage>
</organism>
<gene>
    <name evidence="3" type="ORF">D2V04_11705</name>
</gene>
<dbReference type="SUPFAM" id="SSF103515">
    <property type="entry name" value="Autotransporter"/>
    <property type="match status" value="1"/>
</dbReference>
<feature type="chain" id="PRO_5019141295" evidence="1">
    <location>
        <begin position="21"/>
        <end position="1067"/>
    </location>
</feature>
<evidence type="ECO:0000259" key="2">
    <source>
        <dbReference type="PROSITE" id="PS51208"/>
    </source>
</evidence>
<dbReference type="Pfam" id="PF03797">
    <property type="entry name" value="Autotransporter"/>
    <property type="match status" value="1"/>
</dbReference>
<keyword evidence="4" id="KW-1185">Reference proteome</keyword>
<dbReference type="AlphaFoldDB" id="A0A418NFX5"/>
<dbReference type="Gene3D" id="2.40.128.130">
    <property type="entry name" value="Autotransporter beta-domain"/>
    <property type="match status" value="1"/>
</dbReference>
<dbReference type="EMBL" id="QXFK01000018">
    <property type="protein sequence ID" value="RIV76817.1"/>
    <property type="molecule type" value="Genomic_DNA"/>
</dbReference>
<dbReference type="Proteomes" id="UP000285092">
    <property type="component" value="Unassembled WGS sequence"/>
</dbReference>
<protein>
    <submittedName>
        <fullName evidence="3">Autotransporter outer membrane beta-barrel domain-containing protein</fullName>
    </submittedName>
</protein>
<reference evidence="3 4" key="1">
    <citation type="submission" date="2018-08" db="EMBL/GenBank/DDBJ databases">
        <title>Altererythrobacter sp.Ery1 and Ery12, the genome sequencing of novel strains in genus Alterythrobacter.</title>
        <authorList>
            <person name="Cheng H."/>
            <person name="Wu Y.-H."/>
            <person name="Fang C."/>
            <person name="Xu X.-W."/>
        </authorList>
    </citation>
    <scope>NUCLEOTIDE SEQUENCE [LARGE SCALE GENOMIC DNA]</scope>
    <source>
        <strain evidence="3 4">Ery1</strain>
    </source>
</reference>
<sequence>MHRYLLATTAIAALATPLSAQTVISDDRTQPVRTSTIKSGSPDSIRIDKNGSVVVSSGTAVTMDSNHGVTNEGEIKITNANGATGIAAAAGATGNIVNSGTITIDETYTPEDIDKDGDLDGPFAVGTGRAGIRTLGAHTGDLSNSGKIVVEGNDSAGIALGGPLTGDFTHNGETSVLGSNSVAVSAQDITGDVRLAGKVIAQGEGAVGARFAGDVDGAMVVQGQVSSTGYRYPTPPSDASKLDADDKLQGGSALVIEGNVTGGIVLAAAPKDADKDDADEDKDGIPDANEGTAAVVSAGAAPAMVIGAADRDIAIGAVAGSGNNFGVIVEGAITGDGVYAGVDGNGLVIGGRGGAVSIAGGIANSGTIGAKSVDASATALRIGADATVPEIRNSGTIGASSGKTEDSVATAVVIDEGANVATIRNSGTIKAAVSGKDGTATAILDRSGGVELVENSGAISAGGADEDSDRNVAIDLTANATGATVRQTAVASGKDAPSIKGDVRFGAGDDVFEIADGTVSGNVTFGAGSNELALSGDAKQTGTVTFGGGADTMSLAGSSVFDGTADFGGGADVLTLAGSARFSGTLTNAGNLAVTVSGGVLDLSRPTSIGSLEVGSGAILNVTLDKDAGEGTLIDVAGTATFDEDSKLRFRLADIDSAEGRYVVLTAGDLQVGDELTGDNTLLPFMYKATIDADETANELAVEIGRKTTTELGLNRSQASAYDAILDALGEDDEIADVFLNITDENAFRDTVTLMLPDHAGGAFEGVSLGTRTMARFLTDPQGPIEPSSKIHLIFDAGGWGSNKDEGDTAAYDQSGLGFAAGAEIATGLGRFGGTITYLWNRHDIGDTSSVHSGTYELAAHWVGKWGGLQTFARAGIGMVNFEGTRYFDATVGEDTISRDVEREWDGTVTSFMGGASFEGGGQFFFFRPSVVVDYVRLKEDGYTDTGGGAGLNLTVAERTSDEFAVNGGLTLGVDLKGMRARDTSWFRVEGEGGWREILGGGLGDTTAQFEGGDPFTLQAEQSVNGWYARLRAIGGDEAFTISGEAGAEERHDDVGFTLRGTIRMGF</sequence>
<name>A0A418NFX5_9SPHN</name>
<accession>A0A418NFX5</accession>
<comment type="caution">
    <text evidence="3">The sequence shown here is derived from an EMBL/GenBank/DDBJ whole genome shotgun (WGS) entry which is preliminary data.</text>
</comment>
<dbReference type="RefSeq" id="WP_119513875.1">
    <property type="nucleotide sequence ID" value="NZ_QXFK01000018.1"/>
</dbReference>
<feature type="domain" description="Autotransporter" evidence="2">
    <location>
        <begin position="788"/>
        <end position="1067"/>
    </location>
</feature>
<dbReference type="SMART" id="SM00869">
    <property type="entry name" value="Autotransporter"/>
    <property type="match status" value="1"/>
</dbReference>
<evidence type="ECO:0000313" key="4">
    <source>
        <dbReference type="Proteomes" id="UP000285092"/>
    </source>
</evidence>
<dbReference type="PROSITE" id="PS51208">
    <property type="entry name" value="AUTOTRANSPORTER"/>
    <property type="match status" value="1"/>
</dbReference>
<feature type="signal peptide" evidence="1">
    <location>
        <begin position="1"/>
        <end position="20"/>
    </location>
</feature>
<dbReference type="OrthoDB" id="7613961at2"/>
<dbReference type="InterPro" id="IPR005546">
    <property type="entry name" value="Autotransporte_beta"/>
</dbReference>
<evidence type="ECO:0000313" key="3">
    <source>
        <dbReference type="EMBL" id="RIV76817.1"/>
    </source>
</evidence>
<keyword evidence="1" id="KW-0732">Signal</keyword>